<dbReference type="InterPro" id="IPR004378">
    <property type="entry name" value="F420H2_quin_Rdtase"/>
</dbReference>
<dbReference type="Proteomes" id="UP000002255">
    <property type="component" value="Chromosome"/>
</dbReference>
<dbReference type="RefSeq" id="WP_012877914.1">
    <property type="nucleotide sequence ID" value="NC_013530.1"/>
</dbReference>
<protein>
    <recommendedName>
        <fullName evidence="3">Nitroreductase</fullName>
    </recommendedName>
</protein>
<dbReference type="eggNOG" id="ENOG5032QW3">
    <property type="taxonomic scope" value="Bacteria"/>
</dbReference>
<dbReference type="InterPro" id="IPR012349">
    <property type="entry name" value="Split_barrel_FMN-bd"/>
</dbReference>
<evidence type="ECO:0000313" key="1">
    <source>
        <dbReference type="EMBL" id="ACZ30172.1"/>
    </source>
</evidence>
<organism evidence="1 2">
    <name type="scientific">Xylanimonas cellulosilytica (strain DSM 15894 / JCM 12276 / CECT 5975 / KCTC 9989 / LMG 20990 / NBRC 107835 / XIL07)</name>
    <dbReference type="NCBI Taxonomy" id="446471"/>
    <lineage>
        <taxon>Bacteria</taxon>
        <taxon>Bacillati</taxon>
        <taxon>Actinomycetota</taxon>
        <taxon>Actinomycetes</taxon>
        <taxon>Micrococcales</taxon>
        <taxon>Promicromonosporaceae</taxon>
        <taxon>Xylanimonas</taxon>
    </lineage>
</organism>
<dbReference type="Pfam" id="PF04075">
    <property type="entry name" value="F420H2_quin_red"/>
    <property type="match status" value="1"/>
</dbReference>
<reference evidence="2" key="1">
    <citation type="submission" date="2009-11" db="EMBL/GenBank/DDBJ databases">
        <title>The complete chromosome of Xylanimonas cellulosilytica DSM 15894.</title>
        <authorList>
            <consortium name="US DOE Joint Genome Institute (JGI-PGF)"/>
            <person name="Lucas S."/>
            <person name="Copeland A."/>
            <person name="Lapidus A."/>
            <person name="Glavina del Rio T."/>
            <person name="Dalin E."/>
            <person name="Tice H."/>
            <person name="Bruce D."/>
            <person name="Goodwin L."/>
            <person name="Pitluck S."/>
            <person name="Kyrpides N."/>
            <person name="Mavromatis K."/>
            <person name="Ivanova N."/>
            <person name="Mikhailova N."/>
            <person name="Foster B."/>
            <person name="Clum A."/>
            <person name="Brettin T."/>
            <person name="Detter J.C."/>
            <person name="Han C."/>
            <person name="Larimer F."/>
            <person name="Land M."/>
            <person name="Hauser L."/>
            <person name="Markowitz V."/>
            <person name="Cheng J.F."/>
            <person name="Hugenholtz P."/>
            <person name="Woyke T."/>
            <person name="Wu D."/>
            <person name="Gehrich-Schroeter G."/>
            <person name="Schneider S."/>
            <person name="Pukall S.R."/>
            <person name="Klenk H.P."/>
            <person name="Eisen J.A."/>
        </authorList>
    </citation>
    <scope>NUCLEOTIDE SEQUENCE [LARGE SCALE GENOMIC DNA]</scope>
    <source>
        <strain evidence="2">DSM 15894 / CECT 5975 / LMG 20990 / XIL07</strain>
    </source>
</reference>
<dbReference type="KEGG" id="xce:Xcel_1141"/>
<dbReference type="AlphaFoldDB" id="D1BZL8"/>
<sequence>MSAEQPDVIAGDRFAAAFNRAAAWLTRRGVSLLGSRLLEVRGRSSGEPRQTVVNLLRLDDGSTFLVAPRGITQWVKNVRALPDGQVVTVLGRHREEWVATEVTSPEAALPVLRHYLRRWAWEVGAFFPPGISAKSPDEDIVPLVGRKPVFRLTPRSG</sequence>
<dbReference type="HOGENOM" id="CLU_119016_0_0_11"/>
<gene>
    <name evidence="1" type="ordered locus">Xcel_1141</name>
</gene>
<accession>D1BZL8</accession>
<dbReference type="Gene3D" id="2.30.110.10">
    <property type="entry name" value="Electron Transport, Fmn-binding Protein, Chain A"/>
    <property type="match status" value="1"/>
</dbReference>
<proteinExistence type="predicted"/>
<dbReference type="GO" id="GO:0016491">
    <property type="term" value="F:oxidoreductase activity"/>
    <property type="evidence" value="ECO:0007669"/>
    <property type="project" value="InterPro"/>
</dbReference>
<dbReference type="EMBL" id="CP001821">
    <property type="protein sequence ID" value="ACZ30172.1"/>
    <property type="molecule type" value="Genomic_DNA"/>
</dbReference>
<dbReference type="STRING" id="446471.Xcel_1141"/>
<keyword evidence="2" id="KW-1185">Reference proteome</keyword>
<name>D1BZL8_XYLCX</name>
<evidence type="ECO:0000313" key="2">
    <source>
        <dbReference type="Proteomes" id="UP000002255"/>
    </source>
</evidence>
<evidence type="ECO:0008006" key="3">
    <source>
        <dbReference type="Google" id="ProtNLM"/>
    </source>
</evidence>
<reference evidence="1 2" key="2">
    <citation type="journal article" date="2010" name="Stand. Genomic Sci.">
        <title>Complete genome sequence of Xylanimonas cellulosilytica type strain (XIL07).</title>
        <authorList>
            <person name="Foster B."/>
            <person name="Pukall R."/>
            <person name="Abt B."/>
            <person name="Nolan M."/>
            <person name="Glavina Del Rio T."/>
            <person name="Chen F."/>
            <person name="Lucas S."/>
            <person name="Tice H."/>
            <person name="Pitluck S."/>
            <person name="Cheng J.-F."/>
            <person name="Chertkov O."/>
            <person name="Brettin T."/>
            <person name="Han C."/>
            <person name="Detter J.C."/>
            <person name="Bruce D."/>
            <person name="Goodwin L."/>
            <person name="Ivanova N."/>
            <person name="Mavromatis K."/>
            <person name="Pati A."/>
            <person name="Mikhailova N."/>
            <person name="Chen A."/>
            <person name="Palaniappan K."/>
            <person name="Land M."/>
            <person name="Hauser L."/>
            <person name="Chang Y.-J."/>
            <person name="Jeffries C.D."/>
            <person name="Chain P."/>
            <person name="Rohde M."/>
            <person name="Goeker M."/>
            <person name="Bristow J."/>
            <person name="Eisen J.A."/>
            <person name="Markowitz V."/>
            <person name="Hugenholtz P."/>
            <person name="Kyrpides N.C."/>
            <person name="Klenk H.-P."/>
            <person name="Lapidus A."/>
        </authorList>
    </citation>
    <scope>NUCLEOTIDE SEQUENCE [LARGE SCALE GENOMIC DNA]</scope>
    <source>
        <strain evidence="2">DSM 15894 / CECT 5975 / LMG 20990 / XIL07</strain>
    </source>
</reference>